<keyword evidence="5 6" id="KW-0472">Membrane</keyword>
<dbReference type="Pfam" id="PF07690">
    <property type="entry name" value="MFS_1"/>
    <property type="match status" value="1"/>
</dbReference>
<dbReference type="EMBL" id="CP067420">
    <property type="protein sequence ID" value="QQP89535.1"/>
    <property type="molecule type" value="Genomic_DNA"/>
</dbReference>
<dbReference type="CDD" id="cd06173">
    <property type="entry name" value="MFS_MefA_like"/>
    <property type="match status" value="1"/>
</dbReference>
<dbReference type="InterPro" id="IPR036259">
    <property type="entry name" value="MFS_trans_sf"/>
</dbReference>
<evidence type="ECO:0000256" key="6">
    <source>
        <dbReference type="SAM" id="Phobius"/>
    </source>
</evidence>
<evidence type="ECO:0000256" key="5">
    <source>
        <dbReference type="ARBA" id="ARBA00023136"/>
    </source>
</evidence>
<feature type="transmembrane region" description="Helical" evidence="6">
    <location>
        <begin position="218"/>
        <end position="241"/>
    </location>
</feature>
<dbReference type="PROSITE" id="PS50850">
    <property type="entry name" value="MFS"/>
    <property type="match status" value="1"/>
</dbReference>
<dbReference type="InterPro" id="IPR011701">
    <property type="entry name" value="MFS"/>
</dbReference>
<evidence type="ECO:0000256" key="2">
    <source>
        <dbReference type="ARBA" id="ARBA00022475"/>
    </source>
</evidence>
<keyword evidence="9" id="KW-1185">Reference proteome</keyword>
<dbReference type="RefSeq" id="WP_201075855.1">
    <property type="nucleotide sequence ID" value="NZ_CP067420.1"/>
</dbReference>
<feature type="transmembrane region" description="Helical" evidence="6">
    <location>
        <begin position="12"/>
        <end position="34"/>
    </location>
</feature>
<sequence>MLSPLINRTYRHLFAAQVIALIGTGLLTVALGLLAYDLAGADAGAVLGTALAIKMVAYVGVAPVVSAFADRLPRRAFLVAMDLVRAAIALSLPFVTEVWQIYALIFVLQSASAAFTPTFQATIPEVLPDEAEYTRALSLARLAYDLESLASPTLAALLLAVVSYHDLFVGTVVGFLGSALLVRTAALPSPKPVDLRGGTYERTTRGIRIYLKTPRLRGLLAFNGAVAAAGAMVIVNTVVIVRGMLGGSEADVAIVLAAYGAGSMVVAFVLPHLLERVTDRAVMLSGSWLLAAGTLVMSVLLGTGGLPARLTAALPLLLPVWFVLGAANSAVLTPSGRLLRRSAHAEDRPAVFAAQFALSHACWLVAYPLAGWVGARAGVGAAFMVLGILAVAATALAGRLWPSGDPVEVEHVHAGFGHDHLHVHDEHHQHAHEGWEGPEPHAHPHRHAPIRHKHALVIDRHHVAWPRQG</sequence>
<keyword evidence="2" id="KW-1003">Cell membrane</keyword>
<evidence type="ECO:0000313" key="8">
    <source>
        <dbReference type="EMBL" id="QQP89535.1"/>
    </source>
</evidence>
<keyword evidence="4 6" id="KW-1133">Transmembrane helix</keyword>
<organism evidence="8 9">
    <name type="scientific">Skermanella cutis</name>
    <dbReference type="NCBI Taxonomy" id="2775420"/>
    <lineage>
        <taxon>Bacteria</taxon>
        <taxon>Pseudomonadati</taxon>
        <taxon>Pseudomonadota</taxon>
        <taxon>Alphaproteobacteria</taxon>
        <taxon>Rhodospirillales</taxon>
        <taxon>Azospirillaceae</taxon>
        <taxon>Skermanella</taxon>
    </lineage>
</organism>
<accession>A0ABX7B7F7</accession>
<feature type="transmembrane region" description="Helical" evidence="6">
    <location>
        <begin position="312"/>
        <end position="331"/>
    </location>
</feature>
<protein>
    <submittedName>
        <fullName evidence="8">MFS transporter</fullName>
    </submittedName>
</protein>
<feature type="transmembrane region" description="Helical" evidence="6">
    <location>
        <begin position="253"/>
        <end position="274"/>
    </location>
</feature>
<feature type="transmembrane region" description="Helical" evidence="6">
    <location>
        <begin position="46"/>
        <end position="69"/>
    </location>
</feature>
<dbReference type="SUPFAM" id="SSF103473">
    <property type="entry name" value="MFS general substrate transporter"/>
    <property type="match status" value="1"/>
</dbReference>
<gene>
    <name evidence="8" type="ORF">IGS68_26805</name>
</gene>
<evidence type="ECO:0000256" key="4">
    <source>
        <dbReference type="ARBA" id="ARBA00022989"/>
    </source>
</evidence>
<evidence type="ECO:0000259" key="7">
    <source>
        <dbReference type="PROSITE" id="PS50850"/>
    </source>
</evidence>
<reference evidence="8" key="1">
    <citation type="submission" date="2021-02" db="EMBL/GenBank/DDBJ databases">
        <title>Skermanella TT6 skin isolate.</title>
        <authorList>
            <person name="Lee K."/>
            <person name="Ganzorig M."/>
        </authorList>
    </citation>
    <scope>NUCLEOTIDE SEQUENCE</scope>
    <source>
        <strain evidence="8">TT6</strain>
    </source>
</reference>
<feature type="transmembrane region" description="Helical" evidence="6">
    <location>
        <begin position="352"/>
        <end position="373"/>
    </location>
</feature>
<feature type="domain" description="Major facilitator superfamily (MFS) profile" evidence="7">
    <location>
        <begin position="9"/>
        <end position="405"/>
    </location>
</feature>
<dbReference type="InterPro" id="IPR020846">
    <property type="entry name" value="MFS_dom"/>
</dbReference>
<dbReference type="Proteomes" id="UP000595197">
    <property type="component" value="Chromosome"/>
</dbReference>
<evidence type="ECO:0000256" key="1">
    <source>
        <dbReference type="ARBA" id="ARBA00004651"/>
    </source>
</evidence>
<feature type="transmembrane region" description="Helical" evidence="6">
    <location>
        <begin position="286"/>
        <end position="306"/>
    </location>
</feature>
<name>A0ABX7B7F7_9PROT</name>
<dbReference type="Gene3D" id="1.20.1250.20">
    <property type="entry name" value="MFS general substrate transporter like domains"/>
    <property type="match status" value="1"/>
</dbReference>
<keyword evidence="3 6" id="KW-0812">Transmembrane</keyword>
<proteinExistence type="predicted"/>
<evidence type="ECO:0000256" key="3">
    <source>
        <dbReference type="ARBA" id="ARBA00022692"/>
    </source>
</evidence>
<evidence type="ECO:0000313" key="9">
    <source>
        <dbReference type="Proteomes" id="UP000595197"/>
    </source>
</evidence>
<comment type="subcellular location">
    <subcellularLocation>
        <location evidence="1">Cell membrane</location>
        <topology evidence="1">Multi-pass membrane protein</topology>
    </subcellularLocation>
</comment>
<dbReference type="PANTHER" id="PTHR23513:SF18">
    <property type="entry name" value="INTEGRAL MEMBRANE PROTEIN"/>
    <property type="match status" value="1"/>
</dbReference>
<feature type="transmembrane region" description="Helical" evidence="6">
    <location>
        <begin position="379"/>
        <end position="398"/>
    </location>
</feature>
<dbReference type="PANTHER" id="PTHR23513">
    <property type="entry name" value="INTEGRAL MEMBRANE EFFLUX PROTEIN-RELATED"/>
    <property type="match status" value="1"/>
</dbReference>